<gene>
    <name evidence="1" type="ORF">ISN45_Aa06g023000</name>
</gene>
<dbReference type="PANTHER" id="PTHR34538:SF13">
    <property type="entry name" value="OS02G0637200 PROTEIN"/>
    <property type="match status" value="1"/>
</dbReference>
<dbReference type="PANTHER" id="PTHR34538">
    <property type="entry name" value="EXPRESSED PROTEIN"/>
    <property type="match status" value="1"/>
</dbReference>
<name>A0A8T1Z001_9BRAS</name>
<evidence type="ECO:0000313" key="2">
    <source>
        <dbReference type="Proteomes" id="UP000694240"/>
    </source>
</evidence>
<accession>A0A8T1Z001</accession>
<evidence type="ECO:0000313" key="1">
    <source>
        <dbReference type="EMBL" id="KAG7551638.1"/>
    </source>
</evidence>
<dbReference type="AlphaFoldDB" id="A0A8T1Z001"/>
<reference evidence="1 2" key="1">
    <citation type="submission" date="2020-12" db="EMBL/GenBank/DDBJ databases">
        <title>Concerted genomic and epigenomic changes stabilize Arabidopsis allopolyploids.</title>
        <authorList>
            <person name="Chen Z."/>
        </authorList>
    </citation>
    <scope>NUCLEOTIDE SEQUENCE [LARGE SCALE GENOMIC DNA]</scope>
    <source>
        <strain evidence="1">Allo738</strain>
        <tissue evidence="1">Leaf</tissue>
    </source>
</reference>
<protein>
    <submittedName>
        <fullName evidence="1">Uncharacterized protein</fullName>
    </submittedName>
</protein>
<sequence>MGCIMVMELGKKKKKLIKSILWRIKAEIKKMKKKMRSPRHKKNKRQVSFNYDPLSYSLNFDSL</sequence>
<proteinExistence type="predicted"/>
<dbReference type="Proteomes" id="UP000694240">
    <property type="component" value="Chromosome 11"/>
</dbReference>
<comment type="caution">
    <text evidence="1">The sequence shown here is derived from an EMBL/GenBank/DDBJ whole genome shotgun (WGS) entry which is preliminary data.</text>
</comment>
<keyword evidence="2" id="KW-1185">Reference proteome</keyword>
<dbReference type="EMBL" id="JAEFBK010000011">
    <property type="protein sequence ID" value="KAG7551638.1"/>
    <property type="molecule type" value="Genomic_DNA"/>
</dbReference>
<organism evidence="1 2">
    <name type="scientific">Arabidopsis thaliana x Arabidopsis arenosa</name>
    <dbReference type="NCBI Taxonomy" id="1240361"/>
    <lineage>
        <taxon>Eukaryota</taxon>
        <taxon>Viridiplantae</taxon>
        <taxon>Streptophyta</taxon>
        <taxon>Embryophyta</taxon>
        <taxon>Tracheophyta</taxon>
        <taxon>Spermatophyta</taxon>
        <taxon>Magnoliopsida</taxon>
        <taxon>eudicotyledons</taxon>
        <taxon>Gunneridae</taxon>
        <taxon>Pentapetalae</taxon>
        <taxon>rosids</taxon>
        <taxon>malvids</taxon>
        <taxon>Brassicales</taxon>
        <taxon>Brassicaceae</taxon>
        <taxon>Camelineae</taxon>
        <taxon>Arabidopsis</taxon>
    </lineage>
</organism>